<gene>
    <name evidence="1" type="ORF">GIB67_027015</name>
</gene>
<evidence type="ECO:0000313" key="1">
    <source>
        <dbReference type="EMBL" id="KAF6173320.1"/>
    </source>
</evidence>
<dbReference type="PANTHER" id="PTHR35687">
    <property type="entry name" value="OS07G0516700 PROTEIN"/>
    <property type="match status" value="1"/>
</dbReference>
<proteinExistence type="predicted"/>
<evidence type="ECO:0000313" key="2">
    <source>
        <dbReference type="Proteomes" id="UP000541444"/>
    </source>
</evidence>
<protein>
    <submittedName>
        <fullName evidence="1">Uncharacterized protein</fullName>
    </submittedName>
</protein>
<dbReference type="PANTHER" id="PTHR35687:SF1">
    <property type="entry name" value="OS07G0516700 PROTEIN"/>
    <property type="match status" value="1"/>
</dbReference>
<dbReference type="AlphaFoldDB" id="A0A7J7P1W4"/>
<dbReference type="Proteomes" id="UP000541444">
    <property type="component" value="Unassembled WGS sequence"/>
</dbReference>
<reference evidence="1 2" key="1">
    <citation type="journal article" date="2020" name="IScience">
        <title>Genome Sequencing of the Endangered Kingdonia uniflora (Circaeasteraceae, Ranunculales) Reveals Potential Mechanisms of Evolutionary Specialization.</title>
        <authorList>
            <person name="Sun Y."/>
            <person name="Deng T."/>
            <person name="Zhang A."/>
            <person name="Moore M.J."/>
            <person name="Landis J.B."/>
            <person name="Lin N."/>
            <person name="Zhang H."/>
            <person name="Zhang X."/>
            <person name="Huang J."/>
            <person name="Zhang X."/>
            <person name="Sun H."/>
            <person name="Wang H."/>
        </authorList>
    </citation>
    <scope>NUCLEOTIDE SEQUENCE [LARGE SCALE GENOMIC DNA]</scope>
    <source>
        <strain evidence="1">TB1705</strain>
        <tissue evidence="1">Leaf</tissue>
    </source>
</reference>
<dbReference type="OrthoDB" id="1909082at2759"/>
<sequence length="102" mass="12475">MEVIRRTRTYSKMESEDPEERRHRLAQFLINKVLKQADGDYRRRNLTLRVRVRRLTVKIGKRFKRMKKKVLFTISVAKVRVHKQVMGQLKNWKRYLRSGKAY</sequence>
<comment type="caution">
    <text evidence="1">The sequence shown here is derived from an EMBL/GenBank/DDBJ whole genome shotgun (WGS) entry which is preliminary data.</text>
</comment>
<accession>A0A7J7P1W4</accession>
<organism evidence="1 2">
    <name type="scientific">Kingdonia uniflora</name>
    <dbReference type="NCBI Taxonomy" id="39325"/>
    <lineage>
        <taxon>Eukaryota</taxon>
        <taxon>Viridiplantae</taxon>
        <taxon>Streptophyta</taxon>
        <taxon>Embryophyta</taxon>
        <taxon>Tracheophyta</taxon>
        <taxon>Spermatophyta</taxon>
        <taxon>Magnoliopsida</taxon>
        <taxon>Ranunculales</taxon>
        <taxon>Circaeasteraceae</taxon>
        <taxon>Kingdonia</taxon>
    </lineage>
</organism>
<keyword evidence="2" id="KW-1185">Reference proteome</keyword>
<name>A0A7J7P1W4_9MAGN</name>
<dbReference type="EMBL" id="JACGCM010000347">
    <property type="protein sequence ID" value="KAF6173320.1"/>
    <property type="molecule type" value="Genomic_DNA"/>
</dbReference>